<evidence type="ECO:0000313" key="3">
    <source>
        <dbReference type="Proteomes" id="UP000789759"/>
    </source>
</evidence>
<dbReference type="AlphaFoldDB" id="A0A9N9I6B9"/>
<keyword evidence="3" id="KW-1185">Reference proteome</keyword>
<reference evidence="2" key="1">
    <citation type="submission" date="2021-06" db="EMBL/GenBank/DDBJ databases">
        <authorList>
            <person name="Kallberg Y."/>
            <person name="Tangrot J."/>
            <person name="Rosling A."/>
        </authorList>
    </citation>
    <scope>NUCLEOTIDE SEQUENCE</scope>
    <source>
        <strain evidence="2">FL966</strain>
    </source>
</reference>
<evidence type="ECO:0000313" key="2">
    <source>
        <dbReference type="EMBL" id="CAG8722474.1"/>
    </source>
</evidence>
<evidence type="ECO:0000259" key="1">
    <source>
        <dbReference type="Pfam" id="PF02589"/>
    </source>
</evidence>
<feature type="domain" description="LUD" evidence="1">
    <location>
        <begin position="43"/>
        <end position="230"/>
    </location>
</feature>
<dbReference type="Pfam" id="PF02589">
    <property type="entry name" value="LUD_dom"/>
    <property type="match status" value="1"/>
</dbReference>
<comment type="caution">
    <text evidence="2">The sequence shown here is derived from an EMBL/GenBank/DDBJ whole genome shotgun (WGS) entry which is preliminary data.</text>
</comment>
<accession>A0A9N9I6B9</accession>
<dbReference type="PANTHER" id="PTHR36179:SF2">
    <property type="entry name" value="LUD DOMAIN-CONTAINING PROTEIN"/>
    <property type="match status" value="1"/>
</dbReference>
<dbReference type="InterPro" id="IPR003741">
    <property type="entry name" value="LUD_dom"/>
</dbReference>
<sequence>MTIVNNHPEETREALLRNDPKLSTKEVVIDDKYAAIASEASIQATKACLETKGHEVTILNTKEEAFEFLKNLIPKGSSINNGHSTTLEEIGFIEYLKSATEWENVHAQVLAETDMGKQYELRRTKGNIVDYYLSSASAITEDGVIVGCDLTGTRIGAWGSSAGKLVIVSGTNKIVKNEEAANERVNKYALELESARVRLAYKIPGSNIVNYFAIRHANPFNPKRVHVILIKESLGY</sequence>
<proteinExistence type="predicted"/>
<name>A0A9N9I6B9_9GLOM</name>
<gene>
    <name evidence="2" type="ORF">CPELLU_LOCUS12979</name>
</gene>
<organism evidence="2 3">
    <name type="scientific">Cetraspora pellucida</name>
    <dbReference type="NCBI Taxonomy" id="1433469"/>
    <lineage>
        <taxon>Eukaryota</taxon>
        <taxon>Fungi</taxon>
        <taxon>Fungi incertae sedis</taxon>
        <taxon>Mucoromycota</taxon>
        <taxon>Glomeromycotina</taxon>
        <taxon>Glomeromycetes</taxon>
        <taxon>Diversisporales</taxon>
        <taxon>Gigasporaceae</taxon>
        <taxon>Cetraspora</taxon>
    </lineage>
</organism>
<dbReference type="PANTHER" id="PTHR36179">
    <property type="entry name" value="LUD_DOM DOMAIN-CONTAINING PROTEIN"/>
    <property type="match status" value="1"/>
</dbReference>
<dbReference type="OrthoDB" id="15060at2759"/>
<dbReference type="EMBL" id="CAJVQA010013203">
    <property type="protein sequence ID" value="CAG8722474.1"/>
    <property type="molecule type" value="Genomic_DNA"/>
</dbReference>
<protein>
    <submittedName>
        <fullName evidence="2">8786_t:CDS:1</fullName>
    </submittedName>
</protein>
<dbReference type="Proteomes" id="UP000789759">
    <property type="component" value="Unassembled WGS sequence"/>
</dbReference>